<dbReference type="SUPFAM" id="SSF50242">
    <property type="entry name" value="TIMP-like"/>
    <property type="match status" value="1"/>
</dbReference>
<feature type="disulfide bond" evidence="9">
    <location>
        <begin position="68"/>
        <end position="132"/>
    </location>
</feature>
<keyword evidence="4" id="KW-0483">Metalloprotease inhibitor</keyword>
<evidence type="ECO:0000256" key="4">
    <source>
        <dbReference type="ARBA" id="ARBA00022608"/>
    </source>
</evidence>
<dbReference type="GO" id="GO:0046872">
    <property type="term" value="F:metal ion binding"/>
    <property type="evidence" value="ECO:0007669"/>
    <property type="project" value="UniProtKB-KW"/>
</dbReference>
<keyword evidence="8" id="KW-0862">Zinc</keyword>
<feature type="disulfide bond" evidence="9">
    <location>
        <begin position="187"/>
        <end position="237"/>
    </location>
</feature>
<protein>
    <submittedName>
        <fullName evidence="11">Metalloproteinase inhibitor 1</fullName>
    </submittedName>
</protein>
<dbReference type="GO" id="GO:0031012">
    <property type="term" value="C:extracellular matrix"/>
    <property type="evidence" value="ECO:0007669"/>
    <property type="project" value="TreeGrafter"/>
</dbReference>
<dbReference type="Pfam" id="PF00965">
    <property type="entry name" value="TIMP"/>
    <property type="match status" value="1"/>
</dbReference>
<evidence type="ECO:0000259" key="10">
    <source>
        <dbReference type="PROSITE" id="PS50189"/>
    </source>
</evidence>
<evidence type="ECO:0000256" key="7">
    <source>
        <dbReference type="ARBA" id="ARBA00023215"/>
    </source>
</evidence>
<dbReference type="Gene3D" id="3.90.370.10">
    <property type="entry name" value="Tissue inhibitor of metalloproteinase-1. Chain B, domain 1"/>
    <property type="match status" value="1"/>
</dbReference>
<evidence type="ECO:0000256" key="5">
    <source>
        <dbReference type="ARBA" id="ARBA00022690"/>
    </source>
</evidence>
<name>S7MQ03_MYOBR</name>
<keyword evidence="6 9" id="KW-1015">Disulfide bond</keyword>
<gene>
    <name evidence="11" type="ORF">D623_10035425</name>
</gene>
<evidence type="ECO:0000313" key="12">
    <source>
        <dbReference type="Proteomes" id="UP000052978"/>
    </source>
</evidence>
<feature type="disulfide bond" evidence="9">
    <location>
        <begin position="207"/>
        <end position="229"/>
    </location>
</feature>
<dbReference type="PANTHER" id="PTHR11844">
    <property type="entry name" value="METALLOPROTEASE INHIBITOR"/>
    <property type="match status" value="1"/>
</dbReference>
<accession>S7MQ03</accession>
<dbReference type="GO" id="GO:0002020">
    <property type="term" value="F:protease binding"/>
    <property type="evidence" value="ECO:0007669"/>
    <property type="project" value="TreeGrafter"/>
</dbReference>
<dbReference type="InterPro" id="IPR027465">
    <property type="entry name" value="TIMP_C"/>
</dbReference>
<feature type="binding site" evidence="8">
    <location>
        <position position="68"/>
    </location>
    <ligand>
        <name>Zn(2+)</name>
        <dbReference type="ChEBI" id="CHEBI:29105"/>
        <note>ligand shared with metalloproteinase partner</note>
    </ligand>
</feature>
<comment type="subcellular location">
    <subcellularLocation>
        <location evidence="1">Secreted</location>
    </subcellularLocation>
</comment>
<keyword evidence="7" id="KW-0481">Metalloenzyme inhibitor</keyword>
<evidence type="ECO:0000256" key="3">
    <source>
        <dbReference type="ARBA" id="ARBA00022525"/>
    </source>
</evidence>
<reference evidence="11 12" key="1">
    <citation type="journal article" date="2013" name="Nat. Commun.">
        <title>Genome analysis reveals insights into physiology and longevity of the Brandt's bat Myotis brandtii.</title>
        <authorList>
            <person name="Seim I."/>
            <person name="Fang X."/>
            <person name="Xiong Z."/>
            <person name="Lobanov A.V."/>
            <person name="Huang Z."/>
            <person name="Ma S."/>
            <person name="Feng Y."/>
            <person name="Turanov A.A."/>
            <person name="Zhu Y."/>
            <person name="Lenz T.L."/>
            <person name="Gerashchenko M.V."/>
            <person name="Fan D."/>
            <person name="Hee Yim S."/>
            <person name="Yao X."/>
            <person name="Jordan D."/>
            <person name="Xiong Y."/>
            <person name="Ma Y."/>
            <person name="Lyapunov A.N."/>
            <person name="Chen G."/>
            <person name="Kulakova O.I."/>
            <person name="Sun Y."/>
            <person name="Lee S.G."/>
            <person name="Bronson R.T."/>
            <person name="Moskalev A.A."/>
            <person name="Sunyaev S.R."/>
            <person name="Zhang G."/>
            <person name="Krogh A."/>
            <person name="Wang J."/>
            <person name="Gladyshev V.N."/>
        </authorList>
    </citation>
    <scope>NUCLEOTIDE SEQUENCE [LARGE SCALE GENOMIC DNA]</scope>
</reference>
<feature type="disulfide bond" evidence="9">
    <location>
        <begin position="80"/>
        <end position="185"/>
    </location>
</feature>
<evidence type="ECO:0000256" key="6">
    <source>
        <dbReference type="ARBA" id="ARBA00023157"/>
    </source>
</evidence>
<evidence type="ECO:0000256" key="9">
    <source>
        <dbReference type="PIRSR" id="PIRSR601820-3"/>
    </source>
</evidence>
<dbReference type="PANTHER" id="PTHR11844:SF10">
    <property type="entry name" value="NTR DOMAIN-CONTAINING PROTEIN"/>
    <property type="match status" value="1"/>
</dbReference>
<sequence length="245" mass="27158">MQRQVAFESTEKLILKGMGVLVNRQAIDRGIGAPETQSTGLDAGPTMDPSVLLALPLLLALSTPCSACQCKLQHPQTYYCTSDIVLLVQILGPGENTFLKRSFKVNTIKILKGPKSLPLISNIYTPLRWNDCGYRGTLPKQSQLLIAGFLRAGRVNFTKCHMVYLWNLLTREQKIGFQIAYPTGCKCHIQPCLLCSLGCPEADLTDCVWKQTNCQYQSWNGNHSLNSMCVPSTTGRCEWTNVSNV</sequence>
<evidence type="ECO:0000256" key="8">
    <source>
        <dbReference type="PIRSR" id="PIRSR601820-1"/>
    </source>
</evidence>
<dbReference type="InterPro" id="IPR008993">
    <property type="entry name" value="TIMP-like_OB-fold"/>
</dbReference>
<feature type="disulfide bond" evidence="9">
    <location>
        <begin position="192"/>
        <end position="199"/>
    </location>
</feature>
<dbReference type="GO" id="GO:0051045">
    <property type="term" value="P:negative regulation of membrane protein ectodomain proteolysis"/>
    <property type="evidence" value="ECO:0007669"/>
    <property type="project" value="TreeGrafter"/>
</dbReference>
<dbReference type="EMBL" id="KE161800">
    <property type="protein sequence ID" value="EPQ05485.1"/>
    <property type="molecule type" value="Genomic_DNA"/>
</dbReference>
<dbReference type="Gene3D" id="2.40.50.120">
    <property type="match status" value="1"/>
</dbReference>
<feature type="domain" description="NTR" evidence="10">
    <location>
        <begin position="65"/>
        <end position="185"/>
    </location>
</feature>
<dbReference type="AlphaFoldDB" id="S7MQ03"/>
<dbReference type="PROSITE" id="PS50189">
    <property type="entry name" value="NTR"/>
    <property type="match status" value="1"/>
</dbReference>
<dbReference type="GO" id="GO:0005615">
    <property type="term" value="C:extracellular space"/>
    <property type="evidence" value="ECO:0007669"/>
    <property type="project" value="TreeGrafter"/>
</dbReference>
<feature type="disulfide bond" evidence="9">
    <location>
        <begin position="70"/>
        <end position="160"/>
    </location>
</feature>
<dbReference type="GO" id="GO:0008191">
    <property type="term" value="F:metalloendopeptidase inhibitor activity"/>
    <property type="evidence" value="ECO:0007669"/>
    <property type="project" value="InterPro"/>
</dbReference>
<dbReference type="SMART" id="SM00206">
    <property type="entry name" value="NTR"/>
    <property type="match status" value="1"/>
</dbReference>
<comment type="similarity">
    <text evidence="2">Belongs to the protease inhibitor I35 (TIMP) family.</text>
</comment>
<dbReference type="InterPro" id="IPR001820">
    <property type="entry name" value="TIMP"/>
</dbReference>
<keyword evidence="8" id="KW-0479">Metal-binding</keyword>
<dbReference type="InterPro" id="IPR001134">
    <property type="entry name" value="Netrin_domain"/>
</dbReference>
<evidence type="ECO:0000313" key="11">
    <source>
        <dbReference type="EMBL" id="EPQ05485.1"/>
    </source>
</evidence>
<evidence type="ECO:0000256" key="2">
    <source>
        <dbReference type="ARBA" id="ARBA00011027"/>
    </source>
</evidence>
<keyword evidence="3" id="KW-0964">Secreted</keyword>
<keyword evidence="12" id="KW-1185">Reference proteome</keyword>
<dbReference type="Proteomes" id="UP000052978">
    <property type="component" value="Unassembled WGS sequence"/>
</dbReference>
<organism evidence="11 12">
    <name type="scientific">Myotis brandtii</name>
    <name type="common">Brandt's bat</name>
    <dbReference type="NCBI Taxonomy" id="109478"/>
    <lineage>
        <taxon>Eukaryota</taxon>
        <taxon>Metazoa</taxon>
        <taxon>Chordata</taxon>
        <taxon>Craniata</taxon>
        <taxon>Vertebrata</taxon>
        <taxon>Euteleostomi</taxon>
        <taxon>Mammalia</taxon>
        <taxon>Eutheria</taxon>
        <taxon>Laurasiatheria</taxon>
        <taxon>Chiroptera</taxon>
        <taxon>Yangochiroptera</taxon>
        <taxon>Vespertilionidae</taxon>
        <taxon>Myotis</taxon>
    </lineage>
</organism>
<keyword evidence="5" id="KW-0646">Protease inhibitor</keyword>
<dbReference type="GO" id="GO:0034097">
    <property type="term" value="P:response to cytokine"/>
    <property type="evidence" value="ECO:0007669"/>
    <property type="project" value="TreeGrafter"/>
</dbReference>
<evidence type="ECO:0000256" key="1">
    <source>
        <dbReference type="ARBA" id="ARBA00004613"/>
    </source>
</evidence>
<proteinExistence type="inferred from homology"/>
<dbReference type="GO" id="GO:0009725">
    <property type="term" value="P:response to hormone"/>
    <property type="evidence" value="ECO:0007669"/>
    <property type="project" value="TreeGrafter"/>
</dbReference>